<evidence type="ECO:0000313" key="2">
    <source>
        <dbReference type="EMBL" id="MFB0834295.1"/>
    </source>
</evidence>
<dbReference type="Pfam" id="PF11255">
    <property type="entry name" value="DUF3054"/>
    <property type="match status" value="1"/>
</dbReference>
<name>A0ABV4UNK8_9MICC</name>
<keyword evidence="3" id="KW-1185">Reference proteome</keyword>
<keyword evidence="1" id="KW-1133">Transmembrane helix</keyword>
<feature type="transmembrane region" description="Helical" evidence="1">
    <location>
        <begin position="89"/>
        <end position="108"/>
    </location>
</feature>
<evidence type="ECO:0000256" key="1">
    <source>
        <dbReference type="SAM" id="Phobius"/>
    </source>
</evidence>
<dbReference type="EMBL" id="JBHDLJ010000004">
    <property type="protein sequence ID" value="MFB0834295.1"/>
    <property type="molecule type" value="Genomic_DNA"/>
</dbReference>
<keyword evidence="1" id="KW-0472">Membrane</keyword>
<sequence length="129" mass="13378">MRRSSHWVPLLALDAVLVTAFAAIGRQSHEHGLSVVGILQTAAPFLVALVVSSAAARVWSQPSRVVPHGLVVWIGTVCLGLALRVAAGATAALPFVIVATVTLGVLLLGRRAVTSRFAGRGVRARGTVN</sequence>
<dbReference type="RefSeq" id="WP_373971463.1">
    <property type="nucleotide sequence ID" value="NZ_JBHDLJ010000004.1"/>
</dbReference>
<organism evidence="2 3">
    <name type="scientific">Arthrobacter halodurans</name>
    <dbReference type="NCBI Taxonomy" id="516699"/>
    <lineage>
        <taxon>Bacteria</taxon>
        <taxon>Bacillati</taxon>
        <taxon>Actinomycetota</taxon>
        <taxon>Actinomycetes</taxon>
        <taxon>Micrococcales</taxon>
        <taxon>Micrococcaceae</taxon>
        <taxon>Arthrobacter</taxon>
    </lineage>
</organism>
<proteinExistence type="predicted"/>
<feature type="transmembrane region" description="Helical" evidence="1">
    <location>
        <begin position="65"/>
        <end position="83"/>
    </location>
</feature>
<gene>
    <name evidence="2" type="ORF">ACETWP_06830</name>
</gene>
<comment type="caution">
    <text evidence="2">The sequence shown here is derived from an EMBL/GenBank/DDBJ whole genome shotgun (WGS) entry which is preliminary data.</text>
</comment>
<evidence type="ECO:0000313" key="3">
    <source>
        <dbReference type="Proteomes" id="UP001575652"/>
    </source>
</evidence>
<keyword evidence="1" id="KW-0812">Transmembrane</keyword>
<reference evidence="2 3" key="1">
    <citation type="submission" date="2024-09" db="EMBL/GenBank/DDBJ databases">
        <authorList>
            <person name="Salinas-Garcia M.A."/>
            <person name="Prieme A."/>
        </authorList>
    </citation>
    <scope>NUCLEOTIDE SEQUENCE [LARGE SCALE GENOMIC DNA]</scope>
    <source>
        <strain evidence="2 3">DSM 21081</strain>
    </source>
</reference>
<dbReference type="InterPro" id="IPR021414">
    <property type="entry name" value="DUF3054"/>
</dbReference>
<accession>A0ABV4UNK8</accession>
<feature type="transmembrane region" description="Helical" evidence="1">
    <location>
        <begin position="32"/>
        <end position="53"/>
    </location>
</feature>
<dbReference type="Proteomes" id="UP001575652">
    <property type="component" value="Unassembled WGS sequence"/>
</dbReference>
<protein>
    <submittedName>
        <fullName evidence="2">DUF3054 domain-containing protein</fullName>
    </submittedName>
</protein>